<feature type="non-terminal residue" evidence="1">
    <location>
        <position position="238"/>
    </location>
</feature>
<proteinExistence type="predicted"/>
<feature type="non-terminal residue" evidence="1">
    <location>
        <position position="1"/>
    </location>
</feature>
<dbReference type="AlphaFoldDB" id="X1JYM7"/>
<comment type="caution">
    <text evidence="1">The sequence shown here is derived from an EMBL/GenBank/DDBJ whole genome shotgun (WGS) entry which is preliminary data.</text>
</comment>
<gene>
    <name evidence="1" type="ORF">S03H2_61415</name>
</gene>
<sequence length="238" mass="26901">ELKDTSYPEFQKQSPLTAPKDSAELLEYHGLVPQRLIEGKLTDKVDINPFKEDYVWSIITLANRVKVIRATKYPYWCGNIFVPVWKDKLTGENKGIGTGEDLQALAPMVTNLYNKLTEIVNMIADNMYEFVIDDYMGNPKTIKARHGKFFPVKKIGTVVPFNQTALAAALAPLYQIIGMFEKIIEELTATPPQITPSGTKEDIHGTFRGLLSMQEQALMPIKNETKNNLEPAWKKVLE</sequence>
<name>X1JYM7_9ZZZZ</name>
<reference evidence="1" key="1">
    <citation type="journal article" date="2014" name="Front. Microbiol.">
        <title>High frequency of phylogenetically diverse reductive dehalogenase-homologous genes in deep subseafloor sedimentary metagenomes.</title>
        <authorList>
            <person name="Kawai M."/>
            <person name="Futagami T."/>
            <person name="Toyoda A."/>
            <person name="Takaki Y."/>
            <person name="Nishi S."/>
            <person name="Hori S."/>
            <person name="Arai W."/>
            <person name="Tsubouchi T."/>
            <person name="Morono Y."/>
            <person name="Uchiyama I."/>
            <person name="Ito T."/>
            <person name="Fujiyama A."/>
            <person name="Inagaki F."/>
            <person name="Takami H."/>
        </authorList>
    </citation>
    <scope>NUCLEOTIDE SEQUENCE</scope>
    <source>
        <strain evidence="1">Expedition CK06-06</strain>
    </source>
</reference>
<dbReference type="EMBL" id="BARU01039645">
    <property type="protein sequence ID" value="GAH83369.1"/>
    <property type="molecule type" value="Genomic_DNA"/>
</dbReference>
<evidence type="ECO:0000313" key="1">
    <source>
        <dbReference type="EMBL" id="GAH83369.1"/>
    </source>
</evidence>
<protein>
    <submittedName>
        <fullName evidence="1">Uncharacterized protein</fullName>
    </submittedName>
</protein>
<organism evidence="1">
    <name type="scientific">marine sediment metagenome</name>
    <dbReference type="NCBI Taxonomy" id="412755"/>
    <lineage>
        <taxon>unclassified sequences</taxon>
        <taxon>metagenomes</taxon>
        <taxon>ecological metagenomes</taxon>
    </lineage>
</organism>
<accession>X1JYM7</accession>